<dbReference type="PROSITE" id="PS51193">
    <property type="entry name" value="HELICASE_ATP_BIND_2"/>
    <property type="match status" value="1"/>
</dbReference>
<gene>
    <name evidence="20" type="ORF">BC936DRAFT_149718</name>
</gene>
<evidence type="ECO:0000259" key="19">
    <source>
        <dbReference type="PROSITE" id="PS51193"/>
    </source>
</evidence>
<evidence type="ECO:0000256" key="5">
    <source>
        <dbReference type="ARBA" id="ARBA00022741"/>
    </source>
</evidence>
<dbReference type="Proteomes" id="UP000268093">
    <property type="component" value="Unassembled WGS sequence"/>
</dbReference>
<dbReference type="Pfam" id="PF13307">
    <property type="entry name" value="Helicase_C_2"/>
    <property type="match status" value="2"/>
</dbReference>
<proteinExistence type="predicted"/>
<evidence type="ECO:0000256" key="4">
    <source>
        <dbReference type="ARBA" id="ARBA00022723"/>
    </source>
</evidence>
<dbReference type="Pfam" id="PF23109">
    <property type="entry name" value="ARCH_RTEL1"/>
    <property type="match status" value="1"/>
</dbReference>
<keyword evidence="21" id="KW-1185">Reference proteome</keyword>
<dbReference type="SUPFAM" id="SSF52540">
    <property type="entry name" value="P-loop containing nucleoside triphosphate hydrolases"/>
    <property type="match status" value="1"/>
</dbReference>
<evidence type="ECO:0000313" key="21">
    <source>
        <dbReference type="Proteomes" id="UP000268093"/>
    </source>
</evidence>
<keyword evidence="9" id="KW-0067">ATP-binding</keyword>
<evidence type="ECO:0000256" key="3">
    <source>
        <dbReference type="ARBA" id="ARBA00022485"/>
    </source>
</evidence>
<organism evidence="20 21">
    <name type="scientific">Jimgerdemannia flammicorona</name>
    <dbReference type="NCBI Taxonomy" id="994334"/>
    <lineage>
        <taxon>Eukaryota</taxon>
        <taxon>Fungi</taxon>
        <taxon>Fungi incertae sedis</taxon>
        <taxon>Mucoromycota</taxon>
        <taxon>Mucoromycotina</taxon>
        <taxon>Endogonomycetes</taxon>
        <taxon>Endogonales</taxon>
        <taxon>Endogonaceae</taxon>
        <taxon>Jimgerdemannia</taxon>
    </lineage>
</organism>
<dbReference type="SMART" id="SM00488">
    <property type="entry name" value="DEXDc2"/>
    <property type="match status" value="1"/>
</dbReference>
<evidence type="ECO:0000256" key="13">
    <source>
        <dbReference type="ARBA" id="ARBA00023204"/>
    </source>
</evidence>
<dbReference type="InterPro" id="IPR010614">
    <property type="entry name" value="RAD3-like_helicase_DEAD"/>
</dbReference>
<keyword evidence="14" id="KW-0413">Isomerase</keyword>
<keyword evidence="8" id="KW-0347">Helicase</keyword>
<evidence type="ECO:0000256" key="17">
    <source>
        <dbReference type="ARBA" id="ARBA00048954"/>
    </source>
</evidence>
<evidence type="ECO:0000256" key="9">
    <source>
        <dbReference type="ARBA" id="ARBA00022840"/>
    </source>
</evidence>
<keyword evidence="5" id="KW-0547">Nucleotide-binding</keyword>
<dbReference type="InterPro" id="IPR045028">
    <property type="entry name" value="DinG/Rad3-like"/>
</dbReference>
<dbReference type="InterPro" id="IPR006555">
    <property type="entry name" value="ATP-dep_Helicase_C"/>
</dbReference>
<evidence type="ECO:0000256" key="6">
    <source>
        <dbReference type="ARBA" id="ARBA00022763"/>
    </source>
</evidence>
<dbReference type="GO" id="GO:0010569">
    <property type="term" value="P:regulation of double-strand break repair via homologous recombination"/>
    <property type="evidence" value="ECO:0007669"/>
    <property type="project" value="TreeGrafter"/>
</dbReference>
<dbReference type="GO" id="GO:0051539">
    <property type="term" value="F:4 iron, 4 sulfur cluster binding"/>
    <property type="evidence" value="ECO:0007669"/>
    <property type="project" value="UniProtKB-KW"/>
</dbReference>
<dbReference type="GO" id="GO:0043139">
    <property type="term" value="F:5'-3' DNA helicase activity"/>
    <property type="evidence" value="ECO:0007669"/>
    <property type="project" value="UniProtKB-EC"/>
</dbReference>
<sequence length="998" mass="112218">MPHYTIRGITVNFPYEAYGIQKIFMEKVIHSLQSKQNGLLESPTGTGKTLTLLCAVLAWREAWQARRQLDRGIYNQDVAELDAAISTSPSLEDFIGIDAPKIIYASRTHSQLAQTVSELKNTAYKPKICVLGSREHLCIHPEVKVASNSSQAALCRQKVSKKACEFHKRVNDVKAEPKFENEIMDIEDIVKFGFQHQACPYYLTRENQQRADIIFLPYNYLIDANARKSQNIDLKNCIIIFDEAHNLESSCGEATSFEITPTDLANSIREAQICRDYALKPGYFGEYDENAFEILKALLVALEAEIDKLEIPSSTQELIKPGDFMYELLNRIKINSDTFEHLQRVMDTAVNMLATIESDEGKRPHKYALNHILSALKTVFRTDFFPHGDQAHTHTKYYKVHIKNEELAPNANVWAANRGKTVGRKISYWCFSPGLAMKDLVDQGVRSIILASGTLAPLDSFASEFHIDFELRLENPHIIDANQALIAVVPKGPSGHTFNSSYETRKTADYKSDLGNAIVNFSRIIPDGLLVFFPSYSVMADCIAAWKQPMGPSKSIWDRINHHKKAFIEPKNKQELGQTMDDFYKKVADANTTGAVFFAVCRGKVSEGVDFADSRGRAVVVTGIPYASSYLEEEVLGRCASERSFCDHRRVIRHRKDYGAILLCDERFASPAIISQLSGWVRPFVKVCNNFGEAQGQVTKFFKSIESVKESSLGEHNKKSSASNMNVGNHHALHTDGNLRPSTEQLIRNPSKRSELDSDCVNDHQGRKLVDTRSITVTMKYLTLRIGVGNGTDENILIEHETTMSSSSEDASFRRSKKVSLLDTLNFSKACHITRFQAMTIKGIPLSSVKFKRKTLTLSFHKTTTGQNQTKGRNKTSSVSGLSKTSKVIGPVTDGQPADITASVEMSKNHAQKYKEQLKFLVGSDGYLHFQQLLRDYSSMASTINQLIDGLIQLFEEHQQLELLKGFEFFIPPKHRELFRGIVNELGKPRTRDAIQTH</sequence>
<dbReference type="CDD" id="cd18788">
    <property type="entry name" value="SF2_C_XPD"/>
    <property type="match status" value="1"/>
</dbReference>
<keyword evidence="11" id="KW-0411">Iron-sulfur</keyword>
<evidence type="ECO:0000256" key="10">
    <source>
        <dbReference type="ARBA" id="ARBA00023004"/>
    </source>
</evidence>
<keyword evidence="3" id="KW-0004">4Fe-4S</keyword>
<evidence type="ECO:0000256" key="11">
    <source>
        <dbReference type="ARBA" id="ARBA00023014"/>
    </source>
</evidence>
<protein>
    <recommendedName>
        <fullName evidence="16">DNA 5'-3' helicase</fullName>
        <ecNumber evidence="16">5.6.2.3</ecNumber>
    </recommendedName>
</protein>
<evidence type="ECO:0000256" key="18">
    <source>
        <dbReference type="SAM" id="MobiDB-lite"/>
    </source>
</evidence>
<dbReference type="PANTHER" id="PTHR11472">
    <property type="entry name" value="DNA REPAIR DEAD HELICASE RAD3/XP-D SUBFAMILY MEMBER"/>
    <property type="match status" value="1"/>
</dbReference>
<dbReference type="GO" id="GO:1904430">
    <property type="term" value="P:negative regulation of t-circle formation"/>
    <property type="evidence" value="ECO:0007669"/>
    <property type="project" value="TreeGrafter"/>
</dbReference>
<dbReference type="InterPro" id="IPR006554">
    <property type="entry name" value="Helicase-like_DEXD_c2"/>
</dbReference>
<feature type="region of interest" description="Disordered" evidence="18">
    <location>
        <begin position="716"/>
        <end position="742"/>
    </location>
</feature>
<dbReference type="GO" id="GO:0046872">
    <property type="term" value="F:metal ion binding"/>
    <property type="evidence" value="ECO:0007669"/>
    <property type="project" value="UniProtKB-KW"/>
</dbReference>
<dbReference type="SMART" id="SM00491">
    <property type="entry name" value="HELICc2"/>
    <property type="match status" value="1"/>
</dbReference>
<dbReference type="GO" id="GO:0006281">
    <property type="term" value="P:DNA repair"/>
    <property type="evidence" value="ECO:0007669"/>
    <property type="project" value="UniProtKB-KW"/>
</dbReference>
<dbReference type="GO" id="GO:0070182">
    <property type="term" value="F:DNA polymerase binding"/>
    <property type="evidence" value="ECO:0007669"/>
    <property type="project" value="TreeGrafter"/>
</dbReference>
<evidence type="ECO:0000256" key="7">
    <source>
        <dbReference type="ARBA" id="ARBA00022801"/>
    </source>
</evidence>
<dbReference type="Gene3D" id="3.40.50.300">
    <property type="entry name" value="P-loop containing nucleotide triphosphate hydrolases"/>
    <property type="match status" value="2"/>
</dbReference>
<evidence type="ECO:0000256" key="12">
    <source>
        <dbReference type="ARBA" id="ARBA00023125"/>
    </source>
</evidence>
<keyword evidence="15" id="KW-0539">Nucleus</keyword>
<evidence type="ECO:0000313" key="20">
    <source>
        <dbReference type="EMBL" id="RUP44247.1"/>
    </source>
</evidence>
<dbReference type="PANTHER" id="PTHR11472:SF34">
    <property type="entry name" value="REGULATOR OF TELOMERE ELONGATION HELICASE 1"/>
    <property type="match status" value="1"/>
</dbReference>
<comment type="cofactor">
    <cofactor evidence="1">
        <name>[4Fe-4S] cluster</name>
        <dbReference type="ChEBI" id="CHEBI:49883"/>
    </cofactor>
</comment>
<evidence type="ECO:0000256" key="16">
    <source>
        <dbReference type="ARBA" id="ARBA00044969"/>
    </source>
</evidence>
<evidence type="ECO:0000256" key="15">
    <source>
        <dbReference type="ARBA" id="ARBA00023242"/>
    </source>
</evidence>
<dbReference type="NCBIfam" id="TIGR00604">
    <property type="entry name" value="rad3"/>
    <property type="match status" value="1"/>
</dbReference>
<dbReference type="Pfam" id="PF23116">
    <property type="entry name" value="HHD_RTEL1"/>
    <property type="match status" value="1"/>
</dbReference>
<keyword evidence="7" id="KW-0378">Hydrolase</keyword>
<evidence type="ECO:0000256" key="1">
    <source>
        <dbReference type="ARBA" id="ARBA00001966"/>
    </source>
</evidence>
<keyword evidence="13" id="KW-0234">DNA repair</keyword>
<dbReference type="Gene3D" id="1.20.1160.20">
    <property type="match status" value="1"/>
</dbReference>
<name>A0A433D087_9FUNG</name>
<dbReference type="InterPro" id="IPR027417">
    <property type="entry name" value="P-loop_NTPase"/>
</dbReference>
<dbReference type="InterPro" id="IPR013020">
    <property type="entry name" value="Rad3/Chl1-like"/>
</dbReference>
<dbReference type="InterPro" id="IPR014013">
    <property type="entry name" value="Helic_SF1/SF2_ATP-bd_DinG/Rad3"/>
</dbReference>
<dbReference type="CDD" id="cd17970">
    <property type="entry name" value="DEAHc_FancJ"/>
    <property type="match status" value="1"/>
</dbReference>
<dbReference type="EC" id="5.6.2.3" evidence="16"/>
<evidence type="ECO:0000256" key="14">
    <source>
        <dbReference type="ARBA" id="ARBA00023235"/>
    </source>
</evidence>
<comment type="caution">
    <text evidence="20">The sequence shown here is derived from an EMBL/GenBank/DDBJ whole genome shotgun (WGS) entry which is preliminary data.</text>
</comment>
<dbReference type="InterPro" id="IPR057498">
    <property type="entry name" value="Rtel1_ARCH"/>
</dbReference>
<reference evidence="20 21" key="1">
    <citation type="journal article" date="2018" name="New Phytol.">
        <title>Phylogenomics of Endogonaceae and evolution of mycorrhizas within Mucoromycota.</title>
        <authorList>
            <person name="Chang Y."/>
            <person name="Desiro A."/>
            <person name="Na H."/>
            <person name="Sandor L."/>
            <person name="Lipzen A."/>
            <person name="Clum A."/>
            <person name="Barry K."/>
            <person name="Grigoriev I.V."/>
            <person name="Martin F.M."/>
            <person name="Stajich J.E."/>
            <person name="Smith M.E."/>
            <person name="Bonito G."/>
            <person name="Spatafora J.W."/>
        </authorList>
    </citation>
    <scope>NUCLEOTIDE SEQUENCE [LARGE SCALE GENOMIC DNA]</scope>
    <source>
        <strain evidence="20 21">GMNB39</strain>
    </source>
</reference>
<keyword evidence="12" id="KW-0238">DNA-binding</keyword>
<comment type="subcellular location">
    <subcellularLocation>
        <location evidence="2">Nucleus</location>
    </subcellularLocation>
</comment>
<dbReference type="GO" id="GO:0005634">
    <property type="term" value="C:nucleus"/>
    <property type="evidence" value="ECO:0007669"/>
    <property type="project" value="UniProtKB-SubCell"/>
</dbReference>
<dbReference type="OrthoDB" id="272481at2759"/>
<keyword evidence="6" id="KW-0227">DNA damage</keyword>
<feature type="domain" description="Helicase ATP-binding" evidence="19">
    <location>
        <begin position="7"/>
        <end position="321"/>
    </location>
</feature>
<evidence type="ECO:0000256" key="2">
    <source>
        <dbReference type="ARBA" id="ARBA00004123"/>
    </source>
</evidence>
<dbReference type="GO" id="GO:0016818">
    <property type="term" value="F:hydrolase activity, acting on acid anhydrides, in phosphorus-containing anhydrides"/>
    <property type="evidence" value="ECO:0007669"/>
    <property type="project" value="InterPro"/>
</dbReference>
<accession>A0A433D087</accession>
<dbReference type="GO" id="GO:0005524">
    <property type="term" value="F:ATP binding"/>
    <property type="evidence" value="ECO:0007669"/>
    <property type="project" value="UniProtKB-KW"/>
</dbReference>
<dbReference type="GO" id="GO:0090657">
    <property type="term" value="P:telomeric loop disassembly"/>
    <property type="evidence" value="ECO:0007669"/>
    <property type="project" value="TreeGrafter"/>
</dbReference>
<dbReference type="AlphaFoldDB" id="A0A433D087"/>
<dbReference type="GO" id="GO:0003677">
    <property type="term" value="F:DNA binding"/>
    <property type="evidence" value="ECO:0007669"/>
    <property type="project" value="UniProtKB-KW"/>
</dbReference>
<dbReference type="EMBL" id="RBNI01009278">
    <property type="protein sequence ID" value="RUP44247.1"/>
    <property type="molecule type" value="Genomic_DNA"/>
</dbReference>
<keyword evidence="4" id="KW-0479">Metal-binding</keyword>
<keyword evidence="10" id="KW-0408">Iron</keyword>
<dbReference type="Pfam" id="PF06733">
    <property type="entry name" value="DEAD_2"/>
    <property type="match status" value="1"/>
</dbReference>
<comment type="catalytic activity">
    <reaction evidence="17">
        <text>ATP + H2O = ADP + phosphate + H(+)</text>
        <dbReference type="Rhea" id="RHEA:13065"/>
        <dbReference type="ChEBI" id="CHEBI:15377"/>
        <dbReference type="ChEBI" id="CHEBI:15378"/>
        <dbReference type="ChEBI" id="CHEBI:30616"/>
        <dbReference type="ChEBI" id="CHEBI:43474"/>
        <dbReference type="ChEBI" id="CHEBI:456216"/>
        <dbReference type="EC" id="5.6.2.3"/>
    </reaction>
</comment>
<dbReference type="GO" id="GO:0045910">
    <property type="term" value="P:negative regulation of DNA recombination"/>
    <property type="evidence" value="ECO:0007669"/>
    <property type="project" value="TreeGrafter"/>
</dbReference>
<evidence type="ECO:0000256" key="8">
    <source>
        <dbReference type="ARBA" id="ARBA00022806"/>
    </source>
</evidence>